<accession>A0AAE3MM95</accession>
<dbReference type="GO" id="GO:0006040">
    <property type="term" value="P:amino sugar metabolic process"/>
    <property type="evidence" value="ECO:0007669"/>
    <property type="project" value="InterPro"/>
</dbReference>
<dbReference type="Proteomes" id="UP001207116">
    <property type="component" value="Unassembled WGS sequence"/>
</dbReference>
<dbReference type="EMBL" id="JAPFQP010000004">
    <property type="protein sequence ID" value="MCX2720395.1"/>
    <property type="molecule type" value="Genomic_DNA"/>
</dbReference>
<evidence type="ECO:0000313" key="1">
    <source>
        <dbReference type="EMBL" id="MCX2720395.1"/>
    </source>
</evidence>
<reference evidence="1" key="1">
    <citation type="submission" date="2022-11" db="EMBL/GenBank/DDBJ databases">
        <title>The characterization of three novel Bacteroidetes species and genomic analysis of their roles in tidal elemental geochemical cycles.</title>
        <authorList>
            <person name="Ma K.-J."/>
        </authorList>
    </citation>
    <scope>NUCLEOTIDE SEQUENCE</scope>
    <source>
        <strain evidence="1">M415</strain>
    </source>
</reference>
<dbReference type="GO" id="GO:0005524">
    <property type="term" value="F:ATP binding"/>
    <property type="evidence" value="ECO:0007669"/>
    <property type="project" value="InterPro"/>
</dbReference>
<dbReference type="PANTHER" id="PTHR30605:SF0">
    <property type="entry name" value="ANHYDRO-N-ACETYLMURAMIC ACID KINASE"/>
    <property type="match status" value="1"/>
</dbReference>
<keyword evidence="1" id="KW-0418">Kinase</keyword>
<dbReference type="EC" id="2.7.1.170" evidence="1"/>
<dbReference type="GO" id="GO:0016773">
    <property type="term" value="F:phosphotransferase activity, alcohol group as acceptor"/>
    <property type="evidence" value="ECO:0007669"/>
    <property type="project" value="InterPro"/>
</dbReference>
<dbReference type="RefSeq" id="WP_266014470.1">
    <property type="nucleotide sequence ID" value="NZ_JAPFQP010000004.1"/>
</dbReference>
<name>A0AAE3MM95_9FLAO</name>
<dbReference type="Gene3D" id="3.30.420.40">
    <property type="match status" value="2"/>
</dbReference>
<dbReference type="InterPro" id="IPR043129">
    <property type="entry name" value="ATPase_NBD"/>
</dbReference>
<dbReference type="NCBIfam" id="NF007144">
    <property type="entry name" value="PRK09585.2-3"/>
    <property type="match status" value="1"/>
</dbReference>
<evidence type="ECO:0000313" key="2">
    <source>
        <dbReference type="Proteomes" id="UP001207116"/>
    </source>
</evidence>
<sequence>MKKHKVLALMSGTSLDGLDMAYCHFAKSDSRWTFEIKKTRQVAYERERREVLKLAITLPALEHTCLHNEYGTWLGQQVRSFIAEEGLDVDFVSSHGHTSHHQPHKGVSWQLGSGQHLANACGLQTVCDFRSNDVALGGQGAPLVPIGDQELFGDYTFCLNLGGISNISLHHKGKRIAYDIGVANMMLNHICQKSGFLFDEGGALAAKGTINEPLLDALNNVEYYRLPFPKSTGYEWFLNDLVPLLEQYPDSLENQLCTAVEHITSQVADQVRIFGQNKGRTLLVTGGGAHNKFLIGQLSEKLSGNAEVVVPDATLVDYKEALVFGLMGVMRMENEINILSSVTGAERDSTGGVIYYPA</sequence>
<protein>
    <submittedName>
        <fullName evidence="1">Anhydro-N-acetylmuramic acid kinase</fullName>
        <ecNumber evidence="1">2.7.1.170</ecNumber>
    </submittedName>
</protein>
<dbReference type="GO" id="GO:0009254">
    <property type="term" value="P:peptidoglycan turnover"/>
    <property type="evidence" value="ECO:0007669"/>
    <property type="project" value="InterPro"/>
</dbReference>
<dbReference type="Pfam" id="PF03702">
    <property type="entry name" value="AnmK"/>
    <property type="match status" value="1"/>
</dbReference>
<organism evidence="1 2">
    <name type="scientific">Lentiprolixibacter aurantiacus</name>
    <dbReference type="NCBI Taxonomy" id="2993939"/>
    <lineage>
        <taxon>Bacteria</taxon>
        <taxon>Pseudomonadati</taxon>
        <taxon>Bacteroidota</taxon>
        <taxon>Flavobacteriia</taxon>
        <taxon>Flavobacteriales</taxon>
        <taxon>Flavobacteriaceae</taxon>
        <taxon>Lentiprolixibacter</taxon>
    </lineage>
</organism>
<proteinExistence type="predicted"/>
<dbReference type="SUPFAM" id="SSF53067">
    <property type="entry name" value="Actin-like ATPase domain"/>
    <property type="match status" value="1"/>
</dbReference>
<dbReference type="InterPro" id="IPR005338">
    <property type="entry name" value="Anhydro_N_Ac-Mur_kinase"/>
</dbReference>
<keyword evidence="2" id="KW-1185">Reference proteome</keyword>
<comment type="caution">
    <text evidence="1">The sequence shown here is derived from an EMBL/GenBank/DDBJ whole genome shotgun (WGS) entry which is preliminary data.</text>
</comment>
<gene>
    <name evidence="1" type="ORF">OO016_12340</name>
</gene>
<dbReference type="AlphaFoldDB" id="A0AAE3MM95"/>
<dbReference type="GO" id="GO:0016301">
    <property type="term" value="F:kinase activity"/>
    <property type="evidence" value="ECO:0007669"/>
    <property type="project" value="UniProtKB-KW"/>
</dbReference>
<keyword evidence="1" id="KW-0808">Transferase</keyword>
<dbReference type="PANTHER" id="PTHR30605">
    <property type="entry name" value="ANHYDRO-N-ACETYLMURAMIC ACID KINASE"/>
    <property type="match status" value="1"/>
</dbReference>